<reference evidence="2" key="1">
    <citation type="journal article" date="2015" name="Nature">
        <title>Complex archaea that bridge the gap between prokaryotes and eukaryotes.</title>
        <authorList>
            <person name="Spang A."/>
            <person name="Saw J.H."/>
            <person name="Jorgensen S.L."/>
            <person name="Zaremba-Niedzwiedzka K."/>
            <person name="Martijn J."/>
            <person name="Lind A.E."/>
            <person name="van Eijk R."/>
            <person name="Schleper C."/>
            <person name="Guy L."/>
            <person name="Ettema T.J."/>
        </authorList>
    </citation>
    <scope>NUCLEOTIDE SEQUENCE</scope>
</reference>
<sequence length="227" mass="25765">MSQICKNCGENIDKHHWDEAQHDYWCSKGGKKFEAERNFKIPEAFVINVKKPQKKGCGKHKYKDKDPFEEVNPKCGVNWICKECSGNHTPQKACSPSISKEKEPDGVSNDLRKFGSNPSSGSDFKTAMPGSAVFDLSEKIKESIDYGMQLYYEGKNNNCSEGDGCPICNSCQSQIKQKIKRQVVKDIKTFIKKLKPLVNKYVKYTVDKMAMWDEIYKLAGKNLSGRD</sequence>
<dbReference type="AlphaFoldDB" id="A0A0F9QZQ1"/>
<comment type="caution">
    <text evidence="2">The sequence shown here is derived from an EMBL/GenBank/DDBJ whole genome shotgun (WGS) entry which is preliminary data.</text>
</comment>
<organism evidence="2">
    <name type="scientific">marine sediment metagenome</name>
    <dbReference type="NCBI Taxonomy" id="412755"/>
    <lineage>
        <taxon>unclassified sequences</taxon>
        <taxon>metagenomes</taxon>
        <taxon>ecological metagenomes</taxon>
    </lineage>
</organism>
<gene>
    <name evidence="2" type="ORF">LCGC14_0953710</name>
</gene>
<accession>A0A0F9QZQ1</accession>
<name>A0A0F9QZQ1_9ZZZZ</name>
<protein>
    <submittedName>
        <fullName evidence="2">Uncharacterized protein</fullName>
    </submittedName>
</protein>
<proteinExistence type="predicted"/>
<feature type="region of interest" description="Disordered" evidence="1">
    <location>
        <begin position="88"/>
        <end position="107"/>
    </location>
</feature>
<evidence type="ECO:0000313" key="2">
    <source>
        <dbReference type="EMBL" id="KKN18616.1"/>
    </source>
</evidence>
<feature type="compositionally biased region" description="Polar residues" evidence="1">
    <location>
        <begin position="88"/>
        <end position="98"/>
    </location>
</feature>
<dbReference type="EMBL" id="LAZR01003408">
    <property type="protein sequence ID" value="KKN18616.1"/>
    <property type="molecule type" value="Genomic_DNA"/>
</dbReference>
<evidence type="ECO:0000256" key="1">
    <source>
        <dbReference type="SAM" id="MobiDB-lite"/>
    </source>
</evidence>